<gene>
    <name evidence="1" type="ORF">MNBD_GAMMA11-2298</name>
</gene>
<dbReference type="InterPro" id="IPR045397">
    <property type="entry name" value="TumE-like"/>
</dbReference>
<dbReference type="Pfam" id="PF20126">
    <property type="entry name" value="TumE"/>
    <property type="match status" value="1"/>
</dbReference>
<sequence length="119" mass="13925">MKRDTGIDTLLNLDGFNHVYENAYWYKITAYRVEASEHIPHGIRYNLTFHDNYGTRIFAMDNAHVPPNRRRGFHGRIVEFDHSHENAEDTGTAYAFCSAEKLLTDFFSRVERILNSLED</sequence>
<accession>A0A3B0XEW6</accession>
<proteinExistence type="predicted"/>
<reference evidence="1" key="1">
    <citation type="submission" date="2018-06" db="EMBL/GenBank/DDBJ databases">
        <authorList>
            <person name="Zhirakovskaya E."/>
        </authorList>
    </citation>
    <scope>NUCLEOTIDE SEQUENCE</scope>
</reference>
<protein>
    <submittedName>
        <fullName evidence="1">Uncharacterized protein</fullName>
    </submittedName>
</protein>
<organism evidence="1">
    <name type="scientific">hydrothermal vent metagenome</name>
    <dbReference type="NCBI Taxonomy" id="652676"/>
    <lineage>
        <taxon>unclassified sequences</taxon>
        <taxon>metagenomes</taxon>
        <taxon>ecological metagenomes</taxon>
    </lineage>
</organism>
<dbReference type="AlphaFoldDB" id="A0A3B0XEW6"/>
<dbReference type="EMBL" id="UOFG01000152">
    <property type="protein sequence ID" value="VAW61657.1"/>
    <property type="molecule type" value="Genomic_DNA"/>
</dbReference>
<name>A0A3B0XEW6_9ZZZZ</name>
<evidence type="ECO:0000313" key="1">
    <source>
        <dbReference type="EMBL" id="VAW61657.1"/>
    </source>
</evidence>